<dbReference type="GO" id="GO:0140359">
    <property type="term" value="F:ABC-type transporter activity"/>
    <property type="evidence" value="ECO:0007669"/>
    <property type="project" value="InterPro"/>
</dbReference>
<feature type="transmembrane region" description="Helical" evidence="6">
    <location>
        <begin position="55"/>
        <end position="73"/>
    </location>
</feature>
<reference evidence="7 8" key="1">
    <citation type="submission" date="2017-04" db="EMBL/GenBank/DDBJ databases">
        <authorList>
            <person name="Afonso C.L."/>
            <person name="Miller P.J."/>
            <person name="Scott M.A."/>
            <person name="Spackman E."/>
            <person name="Goraichik I."/>
            <person name="Dimitrov K.M."/>
            <person name="Suarez D.L."/>
            <person name="Swayne D.E."/>
        </authorList>
    </citation>
    <scope>NUCLEOTIDE SEQUENCE [LARGE SCALE GENOMIC DNA]</scope>
    <source>
        <strain evidence="7 8">DSM 26133</strain>
    </source>
</reference>
<gene>
    <name evidence="7" type="ORF">SAMN04488029_0691</name>
</gene>
<dbReference type="PANTHER" id="PTHR30294">
    <property type="entry name" value="MEMBRANE COMPONENT OF ABC TRANSPORTER YHHJ-RELATED"/>
    <property type="match status" value="1"/>
</dbReference>
<protein>
    <submittedName>
        <fullName evidence="7">Protein involved in gliding motility GldF</fullName>
    </submittedName>
</protein>
<organism evidence="7 8">
    <name type="scientific">Reichenbachiella faecimaris</name>
    <dbReference type="NCBI Taxonomy" id="692418"/>
    <lineage>
        <taxon>Bacteria</taxon>
        <taxon>Pseudomonadati</taxon>
        <taxon>Bacteroidota</taxon>
        <taxon>Cytophagia</taxon>
        <taxon>Cytophagales</taxon>
        <taxon>Reichenbachiellaceae</taxon>
        <taxon>Reichenbachiella</taxon>
    </lineage>
</organism>
<dbReference type="OrthoDB" id="9794512at2"/>
<dbReference type="PANTHER" id="PTHR30294:SF29">
    <property type="entry name" value="MULTIDRUG ABC TRANSPORTER PERMEASE YBHS-RELATED"/>
    <property type="match status" value="1"/>
</dbReference>
<feature type="transmembrane region" description="Helical" evidence="6">
    <location>
        <begin position="164"/>
        <end position="181"/>
    </location>
</feature>
<evidence type="ECO:0000256" key="1">
    <source>
        <dbReference type="ARBA" id="ARBA00004651"/>
    </source>
</evidence>
<dbReference type="InterPro" id="IPR019860">
    <property type="entry name" value="Motility-assoc_ABC_perm_GldF"/>
</dbReference>
<dbReference type="Pfam" id="PF13346">
    <property type="entry name" value="ABC2_membrane_5"/>
    <property type="match status" value="1"/>
</dbReference>
<evidence type="ECO:0000256" key="4">
    <source>
        <dbReference type="ARBA" id="ARBA00022989"/>
    </source>
</evidence>
<feature type="transmembrane region" description="Helical" evidence="6">
    <location>
        <begin position="138"/>
        <end position="157"/>
    </location>
</feature>
<feature type="transmembrane region" description="Helical" evidence="6">
    <location>
        <begin position="12"/>
        <end position="35"/>
    </location>
</feature>
<name>A0A1W2G7T2_REIFA</name>
<feature type="transmembrane region" description="Helical" evidence="6">
    <location>
        <begin position="216"/>
        <end position="235"/>
    </location>
</feature>
<dbReference type="GO" id="GO:0005886">
    <property type="term" value="C:plasma membrane"/>
    <property type="evidence" value="ECO:0007669"/>
    <property type="project" value="UniProtKB-SubCell"/>
</dbReference>
<dbReference type="EMBL" id="FWYF01000001">
    <property type="protein sequence ID" value="SMD32346.1"/>
    <property type="molecule type" value="Genomic_DNA"/>
</dbReference>
<evidence type="ECO:0000313" key="7">
    <source>
        <dbReference type="EMBL" id="SMD32346.1"/>
    </source>
</evidence>
<evidence type="ECO:0000313" key="8">
    <source>
        <dbReference type="Proteomes" id="UP000192472"/>
    </source>
</evidence>
<dbReference type="STRING" id="692418.SAMN04488029_0691"/>
<evidence type="ECO:0000256" key="2">
    <source>
        <dbReference type="ARBA" id="ARBA00022475"/>
    </source>
</evidence>
<dbReference type="InterPro" id="IPR051449">
    <property type="entry name" value="ABC-2_transporter_component"/>
</dbReference>
<evidence type="ECO:0000256" key="5">
    <source>
        <dbReference type="ARBA" id="ARBA00023136"/>
    </source>
</evidence>
<sequence>MLAVFVKEINGFLNSLIAYIVIGVFLTSIGLLMWVFPESSILQYGYADMSTLFNLGPYVFMFLIPAITMRFFSEEKRTGTEELLMTKPLTTLQIVLGKYFAGFALVIMSVLPTLIYFYSVYTLGNPVGNLDISGTVGSYVGLILLGGVFVAIGIFSSALTDNQVVAFVLAVFLCFVLYSGLSSLANIDVWGPASLVLLQISLVFHYESLSRGLIDLADLVYFISVVATMILFTQLKLDAKKW</sequence>
<keyword evidence="2" id="KW-1003">Cell membrane</keyword>
<feature type="transmembrane region" description="Helical" evidence="6">
    <location>
        <begin position="94"/>
        <end position="118"/>
    </location>
</feature>
<dbReference type="Proteomes" id="UP000192472">
    <property type="component" value="Unassembled WGS sequence"/>
</dbReference>
<proteinExistence type="predicted"/>
<evidence type="ECO:0000256" key="6">
    <source>
        <dbReference type="SAM" id="Phobius"/>
    </source>
</evidence>
<dbReference type="InterPro" id="IPR025699">
    <property type="entry name" value="ABC2_memb-like"/>
</dbReference>
<keyword evidence="3 6" id="KW-0812">Transmembrane</keyword>
<comment type="subcellular location">
    <subcellularLocation>
        <location evidence="1">Cell membrane</location>
        <topology evidence="1">Multi-pass membrane protein</topology>
    </subcellularLocation>
</comment>
<dbReference type="RefSeq" id="WP_084371008.1">
    <property type="nucleotide sequence ID" value="NZ_FWYF01000001.1"/>
</dbReference>
<dbReference type="AlphaFoldDB" id="A0A1W2G7T2"/>
<keyword evidence="4 6" id="KW-1133">Transmembrane helix</keyword>
<evidence type="ECO:0000256" key="3">
    <source>
        <dbReference type="ARBA" id="ARBA00022692"/>
    </source>
</evidence>
<keyword evidence="5 6" id="KW-0472">Membrane</keyword>
<dbReference type="NCBIfam" id="TIGR03518">
    <property type="entry name" value="ABC_perm_GldF"/>
    <property type="match status" value="1"/>
</dbReference>
<keyword evidence="8" id="KW-1185">Reference proteome</keyword>
<accession>A0A1W2G7T2</accession>